<dbReference type="RefSeq" id="WP_027324895.1">
    <property type="nucleotide sequence ID" value="NZ_CAMBON010000006.1"/>
</dbReference>
<evidence type="ECO:0000313" key="3">
    <source>
        <dbReference type="Proteomes" id="UP000324383"/>
    </source>
</evidence>
<accession>A0A5D3EUY8</accession>
<dbReference type="AlphaFoldDB" id="A0A5D3EUY8"/>
<feature type="chain" id="PRO_5030116363" evidence="1">
    <location>
        <begin position="23"/>
        <end position="192"/>
    </location>
</feature>
<gene>
    <name evidence="2" type="ORF">FNJ60_05900</name>
</gene>
<reference evidence="2 3" key="1">
    <citation type="submission" date="2019-07" db="EMBL/GenBank/DDBJ databases">
        <title>Draft Genome Sequences of Bacteroides pyogenes Strains Isolated from the Uterus Holstein Dairy Cows with Metritis.</title>
        <authorList>
            <person name="Cunha F."/>
            <person name="Galvao K.N."/>
            <person name="Jeon S.J."/>
            <person name="Jeong K.C."/>
        </authorList>
    </citation>
    <scope>NUCLEOTIDE SEQUENCE [LARGE SCALE GENOMIC DNA]</scope>
    <source>
        <strain evidence="2 3">KG-31</strain>
    </source>
</reference>
<organism evidence="2 3">
    <name type="scientific">Bacteroides pyogenes</name>
    <dbReference type="NCBI Taxonomy" id="310300"/>
    <lineage>
        <taxon>Bacteria</taxon>
        <taxon>Pseudomonadati</taxon>
        <taxon>Bacteroidota</taxon>
        <taxon>Bacteroidia</taxon>
        <taxon>Bacteroidales</taxon>
        <taxon>Bacteroidaceae</taxon>
        <taxon>Bacteroides</taxon>
    </lineage>
</organism>
<keyword evidence="1" id="KW-0732">Signal</keyword>
<dbReference type="SUPFAM" id="SSF103515">
    <property type="entry name" value="Autotransporter"/>
    <property type="match status" value="1"/>
</dbReference>
<dbReference type="Proteomes" id="UP000324383">
    <property type="component" value="Unassembled WGS sequence"/>
</dbReference>
<dbReference type="InterPro" id="IPR036709">
    <property type="entry name" value="Autotransporte_beta_dom_sf"/>
</dbReference>
<proteinExistence type="predicted"/>
<comment type="caution">
    <text evidence="2">The sequence shown here is derived from an EMBL/GenBank/DDBJ whole genome shotgun (WGS) entry which is preliminary data.</text>
</comment>
<sequence>MNKTLFSLLLSLFIIGGGVARAQSAGVKTNLAHWAAAGTPNIGIEFSFNRKYTLEIGGGYNPFNFSDTKKAKHWIVMPELRYWLCESFNGHFFGVHALAGEYNMGGWDIPIGRLSKLKDYRYEGFAYGGGLSYGYQWILSPRWNFELNLGAGYVYLTYDKYPCVKCGSKIGSNHKHYFGVTKAAVSLIYFMK</sequence>
<name>A0A5D3EUY8_9BACE</name>
<dbReference type="Pfam" id="PF12099">
    <property type="entry name" value="DUF3575"/>
    <property type="match status" value="1"/>
</dbReference>
<dbReference type="InterPro" id="IPR021958">
    <property type="entry name" value="DUF3575"/>
</dbReference>
<evidence type="ECO:0000256" key="1">
    <source>
        <dbReference type="SAM" id="SignalP"/>
    </source>
</evidence>
<evidence type="ECO:0000313" key="2">
    <source>
        <dbReference type="EMBL" id="TYK34058.1"/>
    </source>
</evidence>
<feature type="signal peptide" evidence="1">
    <location>
        <begin position="1"/>
        <end position="22"/>
    </location>
</feature>
<dbReference type="EMBL" id="VKLW01000010">
    <property type="protein sequence ID" value="TYK34058.1"/>
    <property type="molecule type" value="Genomic_DNA"/>
</dbReference>
<protein>
    <submittedName>
        <fullName evidence="2">DUF3575 domain-containing protein</fullName>
    </submittedName>
</protein>
<keyword evidence="3" id="KW-1185">Reference proteome</keyword>